<sequence length="327" mass="35488">MNFVRIVAKRVALGLVAAWAVLTVVFAVFTMSDDWIEQTIEGAMRFQGANEAEIERSIEEYLATHGFDRPLYELYFDWMGNMLTFQWGEAFFLEADRGSGAGFYGTGDPVFPMVADAVLRTGMYVLPAIVLAIVAGVLIGLYAAMNPQSRLAGSGMSMAYLLFAVPNFWIGGMLLSYAAGGVIPDSTLLFEHILPITLTATTLLGGYVAYSRAHSIEYASADFVTLVKAKGANRIRIATHIVRNSAIPLFSMLFTEALALLVLAVFVIESLFQLDGFGSLLFNAVHMRDLPVVLGCTLVIIAVGILGNIVQDLAYSSLDPRVDTGSR</sequence>
<evidence type="ECO:0000313" key="9">
    <source>
        <dbReference type="EMBL" id="MXV60798.1"/>
    </source>
</evidence>
<evidence type="ECO:0000259" key="8">
    <source>
        <dbReference type="PROSITE" id="PS50928"/>
    </source>
</evidence>
<dbReference type="EMBL" id="WUYX01000008">
    <property type="protein sequence ID" value="MXV60798.1"/>
    <property type="molecule type" value="Genomic_DNA"/>
</dbReference>
<dbReference type="SUPFAM" id="SSF161098">
    <property type="entry name" value="MetI-like"/>
    <property type="match status" value="1"/>
</dbReference>
<evidence type="ECO:0000313" key="10">
    <source>
        <dbReference type="Proteomes" id="UP000434101"/>
    </source>
</evidence>
<dbReference type="PANTHER" id="PTHR30465:SF0">
    <property type="entry name" value="OLIGOPEPTIDE TRANSPORT SYSTEM PERMEASE PROTEIN APPB"/>
    <property type="match status" value="1"/>
</dbReference>
<feature type="transmembrane region" description="Helical" evidence="7">
    <location>
        <begin position="192"/>
        <end position="210"/>
    </location>
</feature>
<feature type="transmembrane region" description="Helical" evidence="7">
    <location>
        <begin position="123"/>
        <end position="145"/>
    </location>
</feature>
<feature type="transmembrane region" description="Helical" evidence="7">
    <location>
        <begin position="157"/>
        <end position="180"/>
    </location>
</feature>
<dbReference type="GO" id="GO:0005886">
    <property type="term" value="C:plasma membrane"/>
    <property type="evidence" value="ECO:0007669"/>
    <property type="project" value="UniProtKB-SubCell"/>
</dbReference>
<dbReference type="OrthoDB" id="44105at2157"/>
<dbReference type="GO" id="GO:0055085">
    <property type="term" value="P:transmembrane transport"/>
    <property type="evidence" value="ECO:0007669"/>
    <property type="project" value="InterPro"/>
</dbReference>
<evidence type="ECO:0000256" key="2">
    <source>
        <dbReference type="ARBA" id="ARBA00022448"/>
    </source>
</evidence>
<protein>
    <submittedName>
        <fullName evidence="9">ABC transporter permease subunit</fullName>
    </submittedName>
</protein>
<evidence type="ECO:0000256" key="1">
    <source>
        <dbReference type="ARBA" id="ARBA00004651"/>
    </source>
</evidence>
<evidence type="ECO:0000256" key="6">
    <source>
        <dbReference type="ARBA" id="ARBA00023136"/>
    </source>
</evidence>
<dbReference type="PANTHER" id="PTHR30465">
    <property type="entry name" value="INNER MEMBRANE ABC TRANSPORTER"/>
    <property type="match status" value="1"/>
</dbReference>
<name>A0A6B0VGX4_9EURY</name>
<keyword evidence="3" id="KW-1003">Cell membrane</keyword>
<comment type="similarity">
    <text evidence="7">Belongs to the binding-protein-dependent transport system permease family.</text>
</comment>
<dbReference type="CDD" id="cd06261">
    <property type="entry name" value="TM_PBP2"/>
    <property type="match status" value="1"/>
</dbReference>
<dbReference type="Pfam" id="PF00528">
    <property type="entry name" value="BPD_transp_1"/>
    <property type="match status" value="1"/>
</dbReference>
<feature type="transmembrane region" description="Helical" evidence="7">
    <location>
        <begin position="246"/>
        <end position="272"/>
    </location>
</feature>
<dbReference type="PROSITE" id="PS50928">
    <property type="entry name" value="ABC_TM1"/>
    <property type="match status" value="1"/>
</dbReference>
<keyword evidence="2 7" id="KW-0813">Transport</keyword>
<evidence type="ECO:0000256" key="4">
    <source>
        <dbReference type="ARBA" id="ARBA00022692"/>
    </source>
</evidence>
<feature type="transmembrane region" description="Helical" evidence="7">
    <location>
        <begin position="292"/>
        <end position="310"/>
    </location>
</feature>
<proteinExistence type="inferred from homology"/>
<gene>
    <name evidence="9" type="ORF">GS429_01665</name>
</gene>
<evidence type="ECO:0000256" key="7">
    <source>
        <dbReference type="RuleBase" id="RU363032"/>
    </source>
</evidence>
<keyword evidence="5 7" id="KW-1133">Transmembrane helix</keyword>
<dbReference type="InterPro" id="IPR000515">
    <property type="entry name" value="MetI-like"/>
</dbReference>
<evidence type="ECO:0000256" key="5">
    <source>
        <dbReference type="ARBA" id="ARBA00022989"/>
    </source>
</evidence>
<dbReference type="InterPro" id="IPR035906">
    <property type="entry name" value="MetI-like_sf"/>
</dbReference>
<comment type="subcellular location">
    <subcellularLocation>
        <location evidence="1 7">Cell membrane</location>
        <topology evidence="1 7">Multi-pass membrane protein</topology>
    </subcellularLocation>
</comment>
<comment type="caution">
    <text evidence="9">The sequence shown here is derived from an EMBL/GenBank/DDBJ whole genome shotgun (WGS) entry which is preliminary data.</text>
</comment>
<dbReference type="RefSeq" id="WP_160062114.1">
    <property type="nucleotide sequence ID" value="NZ_WUYX01000008.1"/>
</dbReference>
<dbReference type="Gene3D" id="1.10.3720.10">
    <property type="entry name" value="MetI-like"/>
    <property type="match status" value="1"/>
</dbReference>
<dbReference type="Proteomes" id="UP000434101">
    <property type="component" value="Unassembled WGS sequence"/>
</dbReference>
<keyword evidence="10" id="KW-1185">Reference proteome</keyword>
<reference evidence="9 10" key="1">
    <citation type="submission" date="2020-01" db="EMBL/GenBank/DDBJ databases">
        <title>Natronorubrum sp. JWXQ-INN 674 isolated from Inner Mongolia Autonomous Region of China.</title>
        <authorList>
            <person name="Xue Q."/>
        </authorList>
    </citation>
    <scope>NUCLEOTIDE SEQUENCE [LARGE SCALE GENOMIC DNA]</scope>
    <source>
        <strain evidence="9 10">JWXQ-INN-674</strain>
    </source>
</reference>
<evidence type="ECO:0000256" key="3">
    <source>
        <dbReference type="ARBA" id="ARBA00022475"/>
    </source>
</evidence>
<dbReference type="AlphaFoldDB" id="A0A6B0VGX4"/>
<accession>A0A6B0VGX4</accession>
<feature type="domain" description="ABC transmembrane type-1" evidence="8">
    <location>
        <begin position="118"/>
        <end position="311"/>
    </location>
</feature>
<organism evidence="9 10">
    <name type="scientific">Natronorubrum halalkaliphilum</name>
    <dbReference type="NCBI Taxonomy" id="2691917"/>
    <lineage>
        <taxon>Archaea</taxon>
        <taxon>Methanobacteriati</taxon>
        <taxon>Methanobacteriota</taxon>
        <taxon>Stenosarchaea group</taxon>
        <taxon>Halobacteria</taxon>
        <taxon>Halobacteriales</taxon>
        <taxon>Natrialbaceae</taxon>
        <taxon>Natronorubrum</taxon>
    </lineage>
</organism>
<keyword evidence="4 7" id="KW-0812">Transmembrane</keyword>
<keyword evidence="6 7" id="KW-0472">Membrane</keyword>